<protein>
    <recommendedName>
        <fullName evidence="4">HTH marR-type domain-containing protein</fullName>
    </recommendedName>
</protein>
<evidence type="ECO:0000259" key="4">
    <source>
        <dbReference type="PROSITE" id="PS50995"/>
    </source>
</evidence>
<proteinExistence type="predicted"/>
<dbReference type="Proteomes" id="UP001500466">
    <property type="component" value="Unassembled WGS sequence"/>
</dbReference>
<dbReference type="PRINTS" id="PR00598">
    <property type="entry name" value="HTHMARR"/>
</dbReference>
<keyword evidence="6" id="KW-1185">Reference proteome</keyword>
<dbReference type="PANTHER" id="PTHR42756:SF1">
    <property type="entry name" value="TRANSCRIPTIONAL REPRESSOR OF EMRAB OPERON"/>
    <property type="match status" value="1"/>
</dbReference>
<evidence type="ECO:0000256" key="2">
    <source>
        <dbReference type="ARBA" id="ARBA00023125"/>
    </source>
</evidence>
<dbReference type="InterPro" id="IPR000835">
    <property type="entry name" value="HTH_MarR-typ"/>
</dbReference>
<keyword evidence="1" id="KW-0805">Transcription regulation</keyword>
<organism evidence="5 6">
    <name type="scientific">Yinghuangia aomiensis</name>
    <dbReference type="NCBI Taxonomy" id="676205"/>
    <lineage>
        <taxon>Bacteria</taxon>
        <taxon>Bacillati</taxon>
        <taxon>Actinomycetota</taxon>
        <taxon>Actinomycetes</taxon>
        <taxon>Kitasatosporales</taxon>
        <taxon>Streptomycetaceae</taxon>
        <taxon>Yinghuangia</taxon>
    </lineage>
</organism>
<dbReference type="InterPro" id="IPR036388">
    <property type="entry name" value="WH-like_DNA-bd_sf"/>
</dbReference>
<name>A0ABP9GQ21_9ACTN</name>
<gene>
    <name evidence="5" type="ORF">GCM10023205_08790</name>
</gene>
<comment type="caution">
    <text evidence="5">The sequence shown here is derived from an EMBL/GenBank/DDBJ whole genome shotgun (WGS) entry which is preliminary data.</text>
</comment>
<dbReference type="PANTHER" id="PTHR42756">
    <property type="entry name" value="TRANSCRIPTIONAL REGULATOR, MARR"/>
    <property type="match status" value="1"/>
</dbReference>
<dbReference type="SUPFAM" id="SSF46785">
    <property type="entry name" value="Winged helix' DNA-binding domain"/>
    <property type="match status" value="1"/>
</dbReference>
<evidence type="ECO:0000313" key="6">
    <source>
        <dbReference type="Proteomes" id="UP001500466"/>
    </source>
</evidence>
<evidence type="ECO:0000256" key="1">
    <source>
        <dbReference type="ARBA" id="ARBA00023015"/>
    </source>
</evidence>
<dbReference type="Gene3D" id="1.10.10.10">
    <property type="entry name" value="Winged helix-like DNA-binding domain superfamily/Winged helix DNA-binding domain"/>
    <property type="match status" value="1"/>
</dbReference>
<evidence type="ECO:0000313" key="5">
    <source>
        <dbReference type="EMBL" id="GAA4950375.1"/>
    </source>
</evidence>
<reference evidence="6" key="1">
    <citation type="journal article" date="2019" name="Int. J. Syst. Evol. Microbiol.">
        <title>The Global Catalogue of Microorganisms (GCM) 10K type strain sequencing project: providing services to taxonomists for standard genome sequencing and annotation.</title>
        <authorList>
            <consortium name="The Broad Institute Genomics Platform"/>
            <consortium name="The Broad Institute Genome Sequencing Center for Infectious Disease"/>
            <person name="Wu L."/>
            <person name="Ma J."/>
        </authorList>
    </citation>
    <scope>NUCLEOTIDE SEQUENCE [LARGE SCALE GENOMIC DNA]</scope>
    <source>
        <strain evidence="6">JCM 17986</strain>
    </source>
</reference>
<evidence type="ECO:0000256" key="3">
    <source>
        <dbReference type="ARBA" id="ARBA00023163"/>
    </source>
</evidence>
<dbReference type="EMBL" id="BAABHS010000002">
    <property type="protein sequence ID" value="GAA4950375.1"/>
    <property type="molecule type" value="Genomic_DNA"/>
</dbReference>
<keyword evidence="3" id="KW-0804">Transcription</keyword>
<sequence>MRMETDDDLRFDHGEATPERLKGQFSRLVGKTAAQTRRVAGDALRAVGARKDDFVVLAVLAESGPASQAVLAGRTQIYKSDLVAVLNELAERGWVLRAPDPEDRRRNVVTLTDDGRRRLAELDGVLDGVNEHIMSPLDAAERTQLFALLGRVNAHLAGAAEES</sequence>
<accession>A0ABP9GQ21</accession>
<keyword evidence="2" id="KW-0238">DNA-binding</keyword>
<dbReference type="SMART" id="SM00347">
    <property type="entry name" value="HTH_MARR"/>
    <property type="match status" value="1"/>
</dbReference>
<dbReference type="Pfam" id="PF12802">
    <property type="entry name" value="MarR_2"/>
    <property type="match status" value="1"/>
</dbReference>
<feature type="domain" description="HTH marR-type" evidence="4">
    <location>
        <begin position="22"/>
        <end position="154"/>
    </location>
</feature>
<dbReference type="PROSITE" id="PS50995">
    <property type="entry name" value="HTH_MARR_2"/>
    <property type="match status" value="1"/>
</dbReference>
<dbReference type="InterPro" id="IPR036390">
    <property type="entry name" value="WH_DNA-bd_sf"/>
</dbReference>